<feature type="transmembrane region" description="Helical" evidence="1">
    <location>
        <begin position="16"/>
        <end position="35"/>
    </location>
</feature>
<gene>
    <name evidence="2" type="ORF">L3X38_027248</name>
</gene>
<accession>A0AAD4VPF0</accession>
<dbReference type="Proteomes" id="UP001054821">
    <property type="component" value="Chromosome 5"/>
</dbReference>
<sequence length="92" mass="10289">MAHYGDGVGRDKRCSFSWDLFILLCAAALSPRFLFPLRTAAARESPGQLTALPYSLMIHRCTRVAVCLYHHTSSGFCEAATRREQDKSNCVH</sequence>
<dbReference type="EMBL" id="JAJFAZ020000005">
    <property type="protein sequence ID" value="KAI5327852.1"/>
    <property type="molecule type" value="Genomic_DNA"/>
</dbReference>
<protein>
    <submittedName>
        <fullName evidence="2">Uncharacterized protein</fullName>
    </submittedName>
</protein>
<keyword evidence="1" id="KW-1133">Transmembrane helix</keyword>
<name>A0AAD4VPF0_PRUDU</name>
<proteinExistence type="predicted"/>
<keyword evidence="1" id="KW-0812">Transmembrane</keyword>
<evidence type="ECO:0000256" key="1">
    <source>
        <dbReference type="SAM" id="Phobius"/>
    </source>
</evidence>
<dbReference type="AlphaFoldDB" id="A0AAD4VPF0"/>
<evidence type="ECO:0000313" key="2">
    <source>
        <dbReference type="EMBL" id="KAI5327852.1"/>
    </source>
</evidence>
<keyword evidence="1" id="KW-0472">Membrane</keyword>
<reference evidence="2 3" key="1">
    <citation type="journal article" date="2022" name="G3 (Bethesda)">
        <title>Whole-genome sequence and methylome profiling of the almond [Prunus dulcis (Mill.) D.A. Webb] cultivar 'Nonpareil'.</title>
        <authorList>
            <person name="D'Amico-Willman K.M."/>
            <person name="Ouma W.Z."/>
            <person name="Meulia T."/>
            <person name="Sideli G.M."/>
            <person name="Gradziel T.M."/>
            <person name="Fresnedo-Ramirez J."/>
        </authorList>
    </citation>
    <scope>NUCLEOTIDE SEQUENCE [LARGE SCALE GENOMIC DNA]</scope>
    <source>
        <strain evidence="2">Clone GOH B32 T37-40</strain>
    </source>
</reference>
<organism evidence="2 3">
    <name type="scientific">Prunus dulcis</name>
    <name type="common">Almond</name>
    <name type="synonym">Amygdalus dulcis</name>
    <dbReference type="NCBI Taxonomy" id="3755"/>
    <lineage>
        <taxon>Eukaryota</taxon>
        <taxon>Viridiplantae</taxon>
        <taxon>Streptophyta</taxon>
        <taxon>Embryophyta</taxon>
        <taxon>Tracheophyta</taxon>
        <taxon>Spermatophyta</taxon>
        <taxon>Magnoliopsida</taxon>
        <taxon>eudicotyledons</taxon>
        <taxon>Gunneridae</taxon>
        <taxon>Pentapetalae</taxon>
        <taxon>rosids</taxon>
        <taxon>fabids</taxon>
        <taxon>Rosales</taxon>
        <taxon>Rosaceae</taxon>
        <taxon>Amygdaloideae</taxon>
        <taxon>Amygdaleae</taxon>
        <taxon>Prunus</taxon>
    </lineage>
</organism>
<evidence type="ECO:0000313" key="3">
    <source>
        <dbReference type="Proteomes" id="UP001054821"/>
    </source>
</evidence>
<comment type="caution">
    <text evidence="2">The sequence shown here is derived from an EMBL/GenBank/DDBJ whole genome shotgun (WGS) entry which is preliminary data.</text>
</comment>
<keyword evidence="3" id="KW-1185">Reference proteome</keyword>